<comment type="cofactor">
    <cofactor evidence="16">
        <name>[2Fe-2S] cluster</name>
        <dbReference type="ChEBI" id="CHEBI:190135"/>
    </cofactor>
    <text evidence="16">Binds 1 [2Fe-2S] cluster. The cluster is coordinated with 3 cysteines and 1 arginine.</text>
</comment>
<dbReference type="HAMAP" id="MF_01694">
    <property type="entry name" value="BioB"/>
    <property type="match status" value="1"/>
</dbReference>
<comment type="cofactor">
    <cofactor evidence="16 17">
        <name>[4Fe-4S] cluster</name>
        <dbReference type="ChEBI" id="CHEBI:49883"/>
    </cofactor>
    <text evidence="16 17">Binds 1 [4Fe-4S] cluster. The cluster is coordinated with 3 cysteines and an exchangeable S-adenosyl-L-methionine.</text>
</comment>
<feature type="domain" description="Radical SAM core" evidence="18">
    <location>
        <begin position="42"/>
        <end position="271"/>
    </location>
</feature>
<dbReference type="EC" id="2.8.1.6" evidence="4 16"/>
<evidence type="ECO:0000256" key="3">
    <source>
        <dbReference type="ARBA" id="ARBA00011738"/>
    </source>
</evidence>
<dbReference type="RefSeq" id="WP_087255053.1">
    <property type="nucleotide sequence ID" value="NZ_NFJI01000031.1"/>
</dbReference>
<keyword evidence="10 16" id="KW-0093">Biotin biosynthesis</keyword>
<evidence type="ECO:0000256" key="10">
    <source>
        <dbReference type="ARBA" id="ARBA00022756"/>
    </source>
</evidence>
<dbReference type="Gene3D" id="3.20.20.70">
    <property type="entry name" value="Aldolase class I"/>
    <property type="match status" value="1"/>
</dbReference>
<comment type="cofactor">
    <cofactor evidence="17">
        <name>[2Fe-2S] cluster</name>
        <dbReference type="ChEBI" id="CHEBI:190135"/>
    </cofactor>
    <text evidence="17">Binds 1 [2Fe-2S] cluster. The cluster is coordinated with 3 cysteines and 1 arginine.</text>
</comment>
<evidence type="ECO:0000313" key="20">
    <source>
        <dbReference type="Proteomes" id="UP000196258"/>
    </source>
</evidence>
<dbReference type="PANTHER" id="PTHR22976:SF2">
    <property type="entry name" value="BIOTIN SYNTHASE, MITOCHONDRIAL"/>
    <property type="match status" value="1"/>
</dbReference>
<dbReference type="CDD" id="cd01335">
    <property type="entry name" value="Radical_SAM"/>
    <property type="match status" value="1"/>
</dbReference>
<keyword evidence="8 16" id="KW-0001">2Fe-2S</keyword>
<feature type="binding site" evidence="16 17">
    <location>
        <position position="64"/>
    </location>
    <ligand>
        <name>[4Fe-4S] cluster</name>
        <dbReference type="ChEBI" id="CHEBI:49883"/>
        <note>4Fe-4S-S-AdoMet</note>
    </ligand>
</feature>
<feature type="binding site" evidence="16 17">
    <location>
        <position position="60"/>
    </location>
    <ligand>
        <name>[4Fe-4S] cluster</name>
        <dbReference type="ChEBI" id="CHEBI:49883"/>
        <note>4Fe-4S-S-AdoMet</note>
    </ligand>
</feature>
<evidence type="ECO:0000256" key="16">
    <source>
        <dbReference type="HAMAP-Rule" id="MF_01694"/>
    </source>
</evidence>
<comment type="caution">
    <text evidence="19">The sequence shown here is derived from an EMBL/GenBank/DDBJ whole genome shotgun (WGS) entry which is preliminary data.</text>
</comment>
<protein>
    <recommendedName>
        <fullName evidence="15 16">Biotin synthase</fullName>
        <ecNumber evidence="4 16">2.8.1.6</ecNumber>
    </recommendedName>
</protein>
<dbReference type="GO" id="GO:0051539">
    <property type="term" value="F:4 iron, 4 sulfur cluster binding"/>
    <property type="evidence" value="ECO:0007669"/>
    <property type="project" value="UniProtKB-KW"/>
</dbReference>
<sequence length="319" mass="36123">MLKKILNKVLNEQEINNDEAVSLINVDLEELKKAANQIREHFCGNEFDLCSIINGKSGKCKEDCKFCGQSIHYHTNIQTYDLLSSDEIKKMALYNEKKGVQRFSIVTSGRCLNNQEFENILKIYQELNQSTNISLCASLGLLKYHQLKKLKDAKVIKYHNNLETSQKYFKEICTTHTYQQKIETINEASNAGLQICSGGIVGMNETWQDRIDLAFKLNQLKIMSIPINILNPIKNTPLEKIKPLSKKEIERIFAIFRFINPKAIIKIAGGRELLSDKGLGVFKSGANGAITGDMLTTKGISIDDDIKMINELGFEIKKI</sequence>
<evidence type="ECO:0000256" key="13">
    <source>
        <dbReference type="ARBA" id="ARBA00051157"/>
    </source>
</evidence>
<keyword evidence="6 16" id="KW-0808">Transferase</keyword>
<keyword evidence="12 16" id="KW-0411">Iron-sulfur</keyword>
<evidence type="ECO:0000256" key="6">
    <source>
        <dbReference type="ARBA" id="ARBA00022679"/>
    </source>
</evidence>
<feature type="binding site" evidence="16 17">
    <location>
        <position position="196"/>
    </location>
    <ligand>
        <name>[2Fe-2S] cluster</name>
        <dbReference type="ChEBI" id="CHEBI:190135"/>
    </ligand>
</feature>
<keyword evidence="5 16" id="KW-0004">4Fe-4S</keyword>
<dbReference type="Pfam" id="PF04055">
    <property type="entry name" value="Radical_SAM"/>
    <property type="match status" value="1"/>
</dbReference>
<dbReference type="SMART" id="SM00729">
    <property type="entry name" value="Elp3"/>
    <property type="match status" value="1"/>
</dbReference>
<feature type="binding site" evidence="16 17">
    <location>
        <position position="104"/>
    </location>
    <ligand>
        <name>[2Fe-2S] cluster</name>
        <dbReference type="ChEBI" id="CHEBI:190135"/>
    </ligand>
</feature>
<dbReference type="SFLD" id="SFLDG01060">
    <property type="entry name" value="BATS_domain_containing"/>
    <property type="match status" value="1"/>
</dbReference>
<dbReference type="FunFam" id="3.20.20.70:FF:000026">
    <property type="entry name" value="Biotin synthase"/>
    <property type="match status" value="1"/>
</dbReference>
<evidence type="ECO:0000256" key="15">
    <source>
        <dbReference type="ARBA" id="ARBA00070199"/>
    </source>
</evidence>
<evidence type="ECO:0000256" key="5">
    <source>
        <dbReference type="ARBA" id="ARBA00022485"/>
    </source>
</evidence>
<dbReference type="NCBIfam" id="TIGR00433">
    <property type="entry name" value="bioB"/>
    <property type="match status" value="1"/>
</dbReference>
<dbReference type="GO" id="GO:0004076">
    <property type="term" value="F:biotin synthase activity"/>
    <property type="evidence" value="ECO:0007669"/>
    <property type="project" value="UniProtKB-UniRule"/>
</dbReference>
<evidence type="ECO:0000256" key="17">
    <source>
        <dbReference type="PIRSR" id="PIRSR001619-1"/>
    </source>
</evidence>
<dbReference type="PIRSF" id="PIRSF001619">
    <property type="entry name" value="Biotin_synth"/>
    <property type="match status" value="1"/>
</dbReference>
<dbReference type="Proteomes" id="UP000196258">
    <property type="component" value="Unassembled WGS sequence"/>
</dbReference>
<dbReference type="Pfam" id="PF06968">
    <property type="entry name" value="BATS"/>
    <property type="match status" value="1"/>
</dbReference>
<evidence type="ECO:0000256" key="8">
    <source>
        <dbReference type="ARBA" id="ARBA00022714"/>
    </source>
</evidence>
<feature type="binding site" evidence="16 17">
    <location>
        <position position="136"/>
    </location>
    <ligand>
        <name>[2Fe-2S] cluster</name>
        <dbReference type="ChEBI" id="CHEBI:190135"/>
    </ligand>
</feature>
<comment type="pathway">
    <text evidence="1 16">Cofactor biosynthesis; biotin biosynthesis; biotin from 7,8-diaminononanoate: step 2/2.</text>
</comment>
<reference evidence="20" key="1">
    <citation type="submission" date="2017-04" db="EMBL/GenBank/DDBJ databases">
        <title>Function of individual gut microbiota members based on whole genome sequencing of pure cultures obtained from chicken caecum.</title>
        <authorList>
            <person name="Medvecky M."/>
            <person name="Cejkova D."/>
            <person name="Polansky O."/>
            <person name="Karasova D."/>
            <person name="Kubasova T."/>
            <person name="Cizek A."/>
            <person name="Rychlik I."/>
        </authorList>
    </citation>
    <scope>NUCLEOTIDE SEQUENCE [LARGE SCALE GENOMIC DNA]</scope>
    <source>
        <strain evidence="20">An149</strain>
    </source>
</reference>
<dbReference type="InterPro" id="IPR010722">
    <property type="entry name" value="BATS_dom"/>
</dbReference>
<evidence type="ECO:0000256" key="12">
    <source>
        <dbReference type="ARBA" id="ARBA00023014"/>
    </source>
</evidence>
<evidence type="ECO:0000256" key="14">
    <source>
        <dbReference type="ARBA" id="ARBA00057568"/>
    </source>
</evidence>
<evidence type="ECO:0000256" key="4">
    <source>
        <dbReference type="ARBA" id="ARBA00012236"/>
    </source>
</evidence>
<dbReference type="GO" id="GO:0005506">
    <property type="term" value="F:iron ion binding"/>
    <property type="evidence" value="ECO:0007669"/>
    <property type="project" value="UniProtKB-UniRule"/>
</dbReference>
<comment type="similarity">
    <text evidence="2 16">Belongs to the radical SAM superfamily. Biotin synthase family.</text>
</comment>
<dbReference type="PANTHER" id="PTHR22976">
    <property type="entry name" value="BIOTIN SYNTHASE"/>
    <property type="match status" value="1"/>
</dbReference>
<dbReference type="SFLD" id="SFLDS00029">
    <property type="entry name" value="Radical_SAM"/>
    <property type="match status" value="1"/>
</dbReference>
<evidence type="ECO:0000256" key="11">
    <source>
        <dbReference type="ARBA" id="ARBA00023004"/>
    </source>
</evidence>
<evidence type="ECO:0000313" key="19">
    <source>
        <dbReference type="EMBL" id="OUQ05907.1"/>
    </source>
</evidence>
<dbReference type="AlphaFoldDB" id="A0A1Y4EKU1"/>
<evidence type="ECO:0000256" key="1">
    <source>
        <dbReference type="ARBA" id="ARBA00004942"/>
    </source>
</evidence>
<feature type="binding site" evidence="16 17">
    <location>
        <position position="67"/>
    </location>
    <ligand>
        <name>[4Fe-4S] cluster</name>
        <dbReference type="ChEBI" id="CHEBI:49883"/>
        <note>4Fe-4S-S-AdoMet</note>
    </ligand>
</feature>
<organism evidence="19 20">
    <name type="scientific">Thomasclavelia spiroformis</name>
    <dbReference type="NCBI Taxonomy" id="29348"/>
    <lineage>
        <taxon>Bacteria</taxon>
        <taxon>Bacillati</taxon>
        <taxon>Bacillota</taxon>
        <taxon>Erysipelotrichia</taxon>
        <taxon>Erysipelotrichales</taxon>
        <taxon>Coprobacillaceae</taxon>
        <taxon>Thomasclavelia</taxon>
    </lineage>
</organism>
<dbReference type="InterPro" id="IPR024177">
    <property type="entry name" value="Biotin_synthase"/>
</dbReference>
<comment type="catalytic activity">
    <reaction evidence="13 16">
        <text>(4R,5S)-dethiobiotin + (sulfur carrier)-SH + 2 reduced [2Fe-2S]-[ferredoxin] + 2 S-adenosyl-L-methionine = (sulfur carrier)-H + biotin + 2 5'-deoxyadenosine + 2 L-methionine + 2 oxidized [2Fe-2S]-[ferredoxin]</text>
        <dbReference type="Rhea" id="RHEA:22060"/>
        <dbReference type="Rhea" id="RHEA-COMP:10000"/>
        <dbReference type="Rhea" id="RHEA-COMP:10001"/>
        <dbReference type="Rhea" id="RHEA-COMP:14737"/>
        <dbReference type="Rhea" id="RHEA-COMP:14739"/>
        <dbReference type="ChEBI" id="CHEBI:17319"/>
        <dbReference type="ChEBI" id="CHEBI:29917"/>
        <dbReference type="ChEBI" id="CHEBI:33737"/>
        <dbReference type="ChEBI" id="CHEBI:33738"/>
        <dbReference type="ChEBI" id="CHEBI:57586"/>
        <dbReference type="ChEBI" id="CHEBI:57844"/>
        <dbReference type="ChEBI" id="CHEBI:59789"/>
        <dbReference type="ChEBI" id="CHEBI:64428"/>
        <dbReference type="ChEBI" id="CHEBI:149473"/>
        <dbReference type="EC" id="2.8.1.6"/>
    </reaction>
</comment>
<keyword evidence="7 16" id="KW-0949">S-adenosyl-L-methionine</keyword>
<dbReference type="InterPro" id="IPR007197">
    <property type="entry name" value="rSAM"/>
</dbReference>
<dbReference type="SUPFAM" id="SSF102114">
    <property type="entry name" value="Radical SAM enzymes"/>
    <property type="match status" value="1"/>
</dbReference>
<evidence type="ECO:0000256" key="9">
    <source>
        <dbReference type="ARBA" id="ARBA00022723"/>
    </source>
</evidence>
<keyword evidence="9 16" id="KW-0479">Metal-binding</keyword>
<dbReference type="UniPathway" id="UPA00078">
    <property type="reaction ID" value="UER00162"/>
</dbReference>
<evidence type="ECO:0000256" key="2">
    <source>
        <dbReference type="ARBA" id="ARBA00010765"/>
    </source>
</evidence>
<keyword evidence="11 16" id="KW-0408">Iron</keyword>
<name>A0A1Y4EKU1_9FIRM</name>
<dbReference type="GO" id="GO:0051537">
    <property type="term" value="F:2 iron, 2 sulfur cluster binding"/>
    <property type="evidence" value="ECO:0007669"/>
    <property type="project" value="UniProtKB-KW"/>
</dbReference>
<dbReference type="InterPro" id="IPR058240">
    <property type="entry name" value="rSAM_sf"/>
</dbReference>
<dbReference type="GO" id="GO:0009102">
    <property type="term" value="P:biotin biosynthetic process"/>
    <property type="evidence" value="ECO:0007669"/>
    <property type="project" value="UniProtKB-UniRule"/>
</dbReference>
<proteinExistence type="inferred from homology"/>
<evidence type="ECO:0000256" key="7">
    <source>
        <dbReference type="ARBA" id="ARBA00022691"/>
    </source>
</evidence>
<dbReference type="PROSITE" id="PS51918">
    <property type="entry name" value="RADICAL_SAM"/>
    <property type="match status" value="1"/>
</dbReference>
<dbReference type="InterPro" id="IPR006638">
    <property type="entry name" value="Elp3/MiaA/NifB-like_rSAM"/>
</dbReference>
<accession>A0A1Y4EKU1</accession>
<dbReference type="EMBL" id="NFLB01000003">
    <property type="protein sequence ID" value="OUQ05907.1"/>
    <property type="molecule type" value="Genomic_DNA"/>
</dbReference>
<evidence type="ECO:0000259" key="18">
    <source>
        <dbReference type="PROSITE" id="PS51918"/>
    </source>
</evidence>
<dbReference type="SFLD" id="SFLDG01278">
    <property type="entry name" value="biotin_synthase_like"/>
    <property type="match status" value="1"/>
</dbReference>
<comment type="subunit">
    <text evidence="3 16">Homodimer.</text>
</comment>
<dbReference type="InterPro" id="IPR013785">
    <property type="entry name" value="Aldolase_TIM"/>
</dbReference>
<comment type="function">
    <text evidence="14 16">Catalyzes the conversion of dethiobiotin (DTB) to biotin by the insertion of a sulfur atom into dethiobiotin via a radical-based mechanism.</text>
</comment>
<dbReference type="InterPro" id="IPR002684">
    <property type="entry name" value="Biotin_synth/BioAB"/>
</dbReference>
<feature type="binding site" evidence="16 17">
    <location>
        <position position="266"/>
    </location>
    <ligand>
        <name>[2Fe-2S] cluster</name>
        <dbReference type="ChEBI" id="CHEBI:190135"/>
    </ligand>
</feature>
<gene>
    <name evidence="16" type="primary">bioB</name>
    <name evidence="19" type="ORF">B5E91_03625</name>
</gene>
<dbReference type="SMART" id="SM00876">
    <property type="entry name" value="BATS"/>
    <property type="match status" value="1"/>
</dbReference>